<comment type="caution">
    <text evidence="7">The sequence shown here is derived from an EMBL/GenBank/DDBJ whole genome shotgun (WGS) entry which is preliminary data.</text>
</comment>
<dbReference type="InterPro" id="IPR008929">
    <property type="entry name" value="Chondroitin_lyas"/>
</dbReference>
<evidence type="ECO:0000259" key="5">
    <source>
        <dbReference type="Pfam" id="PF07940"/>
    </source>
</evidence>
<dbReference type="InterPro" id="IPR012480">
    <property type="entry name" value="Hepar_II_III_C"/>
</dbReference>
<keyword evidence="2" id="KW-0732">Signal</keyword>
<dbReference type="Gene3D" id="1.50.10.100">
    <property type="entry name" value="Chondroitin AC/alginate lyase"/>
    <property type="match status" value="1"/>
</dbReference>
<accession>A0A7X1B070</accession>
<feature type="domain" description="Heparin-sulfate lyase N-terminal" evidence="6">
    <location>
        <begin position="111"/>
        <end position="314"/>
    </location>
</feature>
<dbReference type="InterPro" id="IPR031680">
    <property type="entry name" value="Hepar_II_III_N"/>
</dbReference>
<dbReference type="GO" id="GO:0016829">
    <property type="term" value="F:lyase activity"/>
    <property type="evidence" value="ECO:0007669"/>
    <property type="project" value="UniProtKB-KW"/>
</dbReference>
<dbReference type="EMBL" id="JACHVA010000124">
    <property type="protein sequence ID" value="MBC2603206.1"/>
    <property type="molecule type" value="Genomic_DNA"/>
</dbReference>
<keyword evidence="4" id="KW-0456">Lyase</keyword>
<dbReference type="PANTHER" id="PTHR39210">
    <property type="entry name" value="HEPARIN-SULFATE LYASE"/>
    <property type="match status" value="1"/>
</dbReference>
<keyword evidence="3" id="KW-0574">Periplasm</keyword>
<proteinExistence type="predicted"/>
<reference evidence="7 8" key="1">
    <citation type="submission" date="2020-07" db="EMBL/GenBank/DDBJ databases">
        <authorList>
            <person name="Feng X."/>
        </authorList>
    </citation>
    <scope>NUCLEOTIDE SEQUENCE [LARGE SCALE GENOMIC DNA]</scope>
    <source>
        <strain evidence="7 8">JCM14086</strain>
    </source>
</reference>
<dbReference type="Gene3D" id="2.70.98.70">
    <property type="match status" value="1"/>
</dbReference>
<keyword evidence="8" id="KW-1185">Reference proteome</keyword>
<name>A0A7X1B070_9BACT</name>
<protein>
    <submittedName>
        <fullName evidence="7">Heparinase II/III family protein</fullName>
    </submittedName>
</protein>
<evidence type="ECO:0000259" key="6">
    <source>
        <dbReference type="Pfam" id="PF16889"/>
    </source>
</evidence>
<sequence length="712" mass="80292">MTYAMEILADENRTELDAAKEKSLLDRVDWSHPALESVREAPDKAAALLAHLATSPRRNYQFEYECKGEILAFLNEHYEAWRNFDTTEADRLEALSIEEAQGPRALSTVARLGQAWWATGDPRYGRAFERFYRALPTGEMFNWQHFNGSQGAIELDTWLYFSDCEGFTREGRIAVLDHICAITDDAWERTSGWTQRTLGPEGHNWYLHGMHVLPFYGIFFPEFKQADYYLRSSIGIMEEHLRGHYRADGGARETSLGYQGGSLTHLWDFYLLAQRNGVPLSSEYRDRLLHATHFLLRLATPNGSSPCFGDMKPNPGGLTNLAAVSAAVTGDREAKWYAERFRHHRPGVQRETQGELPLSVFWKVGLAGARVYAGTRSQNPRHKSVLMGATGYGAMRNSDHEFANYLAVAAADRGPIVTSHGHNEVFSMEIHALGQRFVGEMGCVNYGDSPAREYDQKTEAHTCLTIDGMEQAELENQWRWKSQVIPCVRRWIREDTHDFFDGVHEGFNRGPDKRILHARKILFFKSEPSYFLVFDWIDSDTENPVSAYFHGCCPGELEGDGIRLDSSNASLAILPPEDSGLHLERVSDAGLDAYREARNLNAENYPVFAFRKKITSDCLVWGIVPRKSSESTPQIKRLPVSLNGKEEPASRAVAVEVQFDSHTDHVMLSHTGFDAEMKAGTHSAWGFLSINRSGDGLESRIIHRVSDGVCGR</sequence>
<gene>
    <name evidence="7" type="ORF">H5P30_15600</name>
</gene>
<evidence type="ECO:0000313" key="8">
    <source>
        <dbReference type="Proteomes" id="UP000525652"/>
    </source>
</evidence>
<comment type="subcellular location">
    <subcellularLocation>
        <location evidence="1">Periplasm</location>
    </subcellularLocation>
</comment>
<evidence type="ECO:0000256" key="1">
    <source>
        <dbReference type="ARBA" id="ARBA00004418"/>
    </source>
</evidence>
<dbReference type="Proteomes" id="UP000525652">
    <property type="component" value="Unassembled WGS sequence"/>
</dbReference>
<evidence type="ECO:0000256" key="3">
    <source>
        <dbReference type="ARBA" id="ARBA00022764"/>
    </source>
</evidence>
<feature type="domain" description="Heparinase II/III-like C-terminal" evidence="5">
    <location>
        <begin position="380"/>
        <end position="585"/>
    </location>
</feature>
<evidence type="ECO:0000256" key="2">
    <source>
        <dbReference type="ARBA" id="ARBA00022729"/>
    </source>
</evidence>
<dbReference type="SUPFAM" id="SSF48230">
    <property type="entry name" value="Chondroitin AC/alginate lyase"/>
    <property type="match status" value="1"/>
</dbReference>
<dbReference type="Pfam" id="PF16889">
    <property type="entry name" value="Hepar_II_III_N"/>
    <property type="match status" value="1"/>
</dbReference>
<dbReference type="GO" id="GO:0042597">
    <property type="term" value="C:periplasmic space"/>
    <property type="evidence" value="ECO:0007669"/>
    <property type="project" value="UniProtKB-SubCell"/>
</dbReference>
<organism evidence="7 8">
    <name type="scientific">Puniceicoccus vermicola</name>
    <dbReference type="NCBI Taxonomy" id="388746"/>
    <lineage>
        <taxon>Bacteria</taxon>
        <taxon>Pseudomonadati</taxon>
        <taxon>Verrucomicrobiota</taxon>
        <taxon>Opitutia</taxon>
        <taxon>Puniceicoccales</taxon>
        <taxon>Puniceicoccaceae</taxon>
        <taxon>Puniceicoccus</taxon>
    </lineage>
</organism>
<evidence type="ECO:0000313" key="7">
    <source>
        <dbReference type="EMBL" id="MBC2603206.1"/>
    </source>
</evidence>
<dbReference type="PANTHER" id="PTHR39210:SF1">
    <property type="entry name" value="HEPARIN-SULFATE LYASE"/>
    <property type="match status" value="1"/>
</dbReference>
<evidence type="ECO:0000256" key="4">
    <source>
        <dbReference type="ARBA" id="ARBA00023239"/>
    </source>
</evidence>
<dbReference type="Pfam" id="PF07940">
    <property type="entry name" value="Hepar_II_III_C"/>
    <property type="match status" value="1"/>
</dbReference>
<dbReference type="AlphaFoldDB" id="A0A7X1B070"/>